<dbReference type="Gene3D" id="1.25.40.1040">
    <property type="match status" value="1"/>
</dbReference>
<name>A0A0D0KYL2_9PSED</name>
<keyword evidence="1" id="KW-0677">Repeat</keyword>
<dbReference type="InterPro" id="IPR019734">
    <property type="entry name" value="TPR_rpt"/>
</dbReference>
<evidence type="ECO:0000313" key="4">
    <source>
        <dbReference type="EMBL" id="KIQ03557.1"/>
    </source>
</evidence>
<feature type="repeat" description="TPR" evidence="3">
    <location>
        <begin position="183"/>
        <end position="216"/>
    </location>
</feature>
<dbReference type="Pfam" id="PF13432">
    <property type="entry name" value="TPR_16"/>
    <property type="match status" value="1"/>
</dbReference>
<dbReference type="PROSITE" id="PS50005">
    <property type="entry name" value="TPR"/>
    <property type="match status" value="3"/>
</dbReference>
<keyword evidence="2 3" id="KW-0802">TPR repeat</keyword>
<sequence length="323" mass="36010">MRIRDKLLPWSLLFMVFGFQAALAGSVDKAVSLFEAEQYQASIQEADRVLEKQPDDSQALNIKALSVSVLGDDETAIRLVSQALEASSKNGQATIAQQSDYWNNLGYFSERQRNFEAALGYHKKSLEMRLAAFGEKDLRTADSYNNIGTTLSRLGRYDEAFEYLNKNLTLRERLLGPDDHLVAIAVNNLGNAYNLKGDYERSLPLFEQALDIDLRLYGPEHPIIAARWNNVGDALRGLGRYDEAERSLNKALNSDLATFGESHPKVVSRYTNLARVYEAQGDTPKASASYAKALKILQQSYPSDTEQIDFLESKLKAIAAKSG</sequence>
<evidence type="ECO:0000256" key="3">
    <source>
        <dbReference type="PROSITE-ProRule" id="PRU00339"/>
    </source>
</evidence>
<dbReference type="InterPro" id="IPR011990">
    <property type="entry name" value="TPR-like_helical_dom_sf"/>
</dbReference>
<evidence type="ECO:0000256" key="1">
    <source>
        <dbReference type="ARBA" id="ARBA00022737"/>
    </source>
</evidence>
<gene>
    <name evidence="4" type="ORF">RU08_06385</name>
</gene>
<dbReference type="SUPFAM" id="SSF81901">
    <property type="entry name" value="HCP-like"/>
    <property type="match status" value="1"/>
</dbReference>
<evidence type="ECO:0000256" key="2">
    <source>
        <dbReference type="ARBA" id="ARBA00022803"/>
    </source>
</evidence>
<dbReference type="PANTHER" id="PTHR45641:SF19">
    <property type="entry name" value="NEPHROCYSTIN-3"/>
    <property type="match status" value="1"/>
</dbReference>
<reference evidence="4 5" key="1">
    <citation type="submission" date="2014-12" db="EMBL/GenBank/DDBJ databases">
        <title>16Stimator: statistical estimation of ribosomal gene copy numbers from draft genome assemblies.</title>
        <authorList>
            <person name="Perisin M.A."/>
            <person name="Vetter M."/>
            <person name="Gilbert J.A."/>
            <person name="Bergelson J."/>
        </authorList>
    </citation>
    <scope>NUCLEOTIDE SEQUENCE [LARGE SCALE GENOMIC DNA]</scope>
    <source>
        <strain evidence="4 5">MEJ086</strain>
    </source>
</reference>
<accession>A0A0D0KYL2</accession>
<comment type="caution">
    <text evidence="4">The sequence shown here is derived from an EMBL/GenBank/DDBJ whole genome shotgun (WGS) entry which is preliminary data.</text>
</comment>
<dbReference type="EMBL" id="JXQW01000012">
    <property type="protein sequence ID" value="KIQ03557.1"/>
    <property type="molecule type" value="Genomic_DNA"/>
</dbReference>
<dbReference type="AlphaFoldDB" id="A0A0D0KYL2"/>
<dbReference type="RefSeq" id="WP_042552968.1">
    <property type="nucleotide sequence ID" value="NZ_JXQW01000012.1"/>
</dbReference>
<protein>
    <submittedName>
        <fullName evidence="4">Kinesin light chain-like protein</fullName>
    </submittedName>
</protein>
<dbReference type="PANTHER" id="PTHR45641">
    <property type="entry name" value="TETRATRICOPEPTIDE REPEAT PROTEIN (AFU_ORTHOLOGUE AFUA_6G03870)"/>
    <property type="match status" value="1"/>
</dbReference>
<proteinExistence type="predicted"/>
<dbReference type="Gene3D" id="1.25.40.10">
    <property type="entry name" value="Tetratricopeptide repeat domain"/>
    <property type="match status" value="1"/>
</dbReference>
<feature type="repeat" description="TPR" evidence="3">
    <location>
        <begin position="267"/>
        <end position="300"/>
    </location>
</feature>
<evidence type="ECO:0000313" key="5">
    <source>
        <dbReference type="Proteomes" id="UP000032068"/>
    </source>
</evidence>
<dbReference type="Pfam" id="PF13374">
    <property type="entry name" value="TPR_10"/>
    <property type="match status" value="1"/>
</dbReference>
<dbReference type="Pfam" id="PF13424">
    <property type="entry name" value="TPR_12"/>
    <property type="match status" value="2"/>
</dbReference>
<dbReference type="SMART" id="SM00028">
    <property type="entry name" value="TPR"/>
    <property type="match status" value="7"/>
</dbReference>
<dbReference type="Proteomes" id="UP000032068">
    <property type="component" value="Unassembled WGS sequence"/>
</dbReference>
<dbReference type="OrthoDB" id="6840168at2"/>
<organism evidence="4 5">
    <name type="scientific">Pseudomonas fulva</name>
    <dbReference type="NCBI Taxonomy" id="47880"/>
    <lineage>
        <taxon>Bacteria</taxon>
        <taxon>Pseudomonadati</taxon>
        <taxon>Pseudomonadota</taxon>
        <taxon>Gammaproteobacteria</taxon>
        <taxon>Pseudomonadales</taxon>
        <taxon>Pseudomonadaceae</taxon>
        <taxon>Pseudomonas</taxon>
    </lineage>
</organism>
<feature type="repeat" description="TPR" evidence="3">
    <location>
        <begin position="141"/>
        <end position="174"/>
    </location>
</feature>